<dbReference type="InterPro" id="IPR024079">
    <property type="entry name" value="MetalloPept_cat_dom_sf"/>
</dbReference>
<evidence type="ECO:0000256" key="6">
    <source>
        <dbReference type="ARBA" id="ARBA00022723"/>
    </source>
</evidence>
<evidence type="ECO:0000256" key="16">
    <source>
        <dbReference type="SAM" id="MobiDB-lite"/>
    </source>
</evidence>
<dbReference type="CDD" id="cd04278">
    <property type="entry name" value="ZnMc_MMP"/>
    <property type="match status" value="1"/>
</dbReference>
<comment type="subcellular location">
    <subcellularLocation>
        <location evidence="1">Secreted</location>
        <location evidence="1">Extracellular space</location>
        <location evidence="1">Extracellular matrix</location>
    </subcellularLocation>
</comment>
<evidence type="ECO:0000256" key="4">
    <source>
        <dbReference type="ARBA" id="ARBA00022530"/>
    </source>
</evidence>
<sequence length="281" mass="31620">MSLKLSGIRWAKGRDSSPSCGGPPLRKLRGSFWRSLITGYKGLQIVFPHKEPALFKKNSLFKAKNFNHMADKIREMQSFFGLEVTGELNHKTVDIMKQPRCGIPDVRSYSTFSQSPRWKKEDVTYRILNYTPDMLQEDVEEAIAKAFQIWSSVTPLRFTRVYSGQADIMISFASGFHGDFYSFDGPGGTLAHAYPPGSGIGGDAHFDEDENWTKFTTYSGYNLFLVAAHELGHSLGLGHSNVVGALMYPIYMARDTRDYRLPQDDIDGIQALYGKHSGPLW</sequence>
<feature type="binding site" evidence="14">
    <location>
        <position position="210"/>
    </location>
    <ligand>
        <name>Ca(2+)</name>
        <dbReference type="ChEBI" id="CHEBI:29108"/>
        <label>1</label>
    </ligand>
</feature>
<dbReference type="InterPro" id="IPR021158">
    <property type="entry name" value="Pept_M10A_Zn_BS"/>
</dbReference>
<evidence type="ECO:0000259" key="17">
    <source>
        <dbReference type="SMART" id="SM00235"/>
    </source>
</evidence>
<dbReference type="GO" id="GO:0030198">
    <property type="term" value="P:extracellular matrix organization"/>
    <property type="evidence" value="ECO:0007669"/>
    <property type="project" value="TreeGrafter"/>
</dbReference>
<dbReference type="PRINTS" id="PR00138">
    <property type="entry name" value="MATRIXIN"/>
</dbReference>
<dbReference type="SUPFAM" id="SSF47090">
    <property type="entry name" value="PGBD-like"/>
    <property type="match status" value="1"/>
</dbReference>
<feature type="active site" evidence="13">
    <location>
        <position position="230"/>
    </location>
</feature>
<comment type="cofactor">
    <cofactor evidence="14">
        <name>Ca(2+)</name>
        <dbReference type="ChEBI" id="CHEBI:29108"/>
    </cofactor>
    <text evidence="14">Can bind about 5 Ca(2+) ions per subunit.</text>
</comment>
<feature type="binding site" description="in inhibited form" evidence="14">
    <location>
        <position position="101"/>
    </location>
    <ligand>
        <name>Zn(2+)</name>
        <dbReference type="ChEBI" id="CHEBI:29105"/>
        <label>2</label>
        <note>catalytic</note>
    </ligand>
</feature>
<dbReference type="Gene3D" id="3.40.390.10">
    <property type="entry name" value="Collagenase (Catalytic Domain)"/>
    <property type="match status" value="1"/>
</dbReference>
<evidence type="ECO:0000256" key="7">
    <source>
        <dbReference type="ARBA" id="ARBA00022729"/>
    </source>
</evidence>
<dbReference type="InterPro" id="IPR036365">
    <property type="entry name" value="PGBD-like_sf"/>
</dbReference>
<evidence type="ECO:0000313" key="18">
    <source>
        <dbReference type="Ensembl" id="ENSSHBP00005002899.1"/>
    </source>
</evidence>
<evidence type="ECO:0000256" key="9">
    <source>
        <dbReference type="ARBA" id="ARBA00022833"/>
    </source>
</evidence>
<keyword evidence="7" id="KW-0732">Signal</keyword>
<dbReference type="GO" id="GO:0006508">
    <property type="term" value="P:proteolysis"/>
    <property type="evidence" value="ECO:0007669"/>
    <property type="project" value="UniProtKB-KW"/>
</dbReference>
<evidence type="ECO:0000256" key="10">
    <source>
        <dbReference type="ARBA" id="ARBA00022837"/>
    </source>
</evidence>
<dbReference type="FunFam" id="3.40.390.10:FF:000007">
    <property type="entry name" value="Collagenase 3"/>
    <property type="match status" value="1"/>
</dbReference>
<keyword evidence="4" id="KW-0272">Extracellular matrix</keyword>
<dbReference type="InterPro" id="IPR033739">
    <property type="entry name" value="M10A_MMP"/>
</dbReference>
<dbReference type="InterPro" id="IPR021190">
    <property type="entry name" value="Pept_M10A"/>
</dbReference>
<feature type="binding site" evidence="14">
    <location>
        <position position="133"/>
    </location>
    <ligand>
        <name>Ca(2+)</name>
        <dbReference type="ChEBI" id="CHEBI:29108"/>
        <label>1</label>
    </ligand>
</feature>
<evidence type="ECO:0000256" key="8">
    <source>
        <dbReference type="ARBA" id="ARBA00022801"/>
    </source>
</evidence>
<feature type="binding site" evidence="14">
    <location>
        <position position="210"/>
    </location>
    <ligand>
        <name>Ca(2+)</name>
        <dbReference type="ChEBI" id="CHEBI:29108"/>
        <label>3</label>
    </ligand>
</feature>
<feature type="binding site" evidence="14">
    <location>
        <position position="192"/>
    </location>
    <ligand>
        <name>Zn(2+)</name>
        <dbReference type="ChEBI" id="CHEBI:29105"/>
        <label>1</label>
    </ligand>
</feature>
<feature type="binding site" evidence="14">
    <location>
        <position position="233"/>
    </location>
    <ligand>
        <name>Zn(2+)</name>
        <dbReference type="ChEBI" id="CHEBI:29105"/>
        <label>2</label>
        <note>catalytic</note>
    </ligand>
</feature>
<name>A0A672TLZ2_STRHB</name>
<keyword evidence="19" id="KW-1185">Reference proteome</keyword>
<evidence type="ECO:0000256" key="14">
    <source>
        <dbReference type="PIRSR" id="PIRSR621190-2"/>
    </source>
</evidence>
<dbReference type="GO" id="GO:0008270">
    <property type="term" value="F:zinc ion binding"/>
    <property type="evidence" value="ECO:0007669"/>
    <property type="project" value="InterPro"/>
</dbReference>
<dbReference type="GO" id="GO:0004222">
    <property type="term" value="F:metalloendopeptidase activity"/>
    <property type="evidence" value="ECO:0007669"/>
    <property type="project" value="InterPro"/>
</dbReference>
<dbReference type="InterPro" id="IPR001818">
    <property type="entry name" value="Pept_M10_metallopeptidase"/>
</dbReference>
<dbReference type="Ensembl" id="ENSSHBT00005003550.1">
    <property type="protein sequence ID" value="ENSSHBP00005002899.1"/>
    <property type="gene ID" value="ENSSHBG00005002636.1"/>
</dbReference>
<keyword evidence="12" id="KW-0865">Zymogen</keyword>
<dbReference type="PROSITE" id="PS00546">
    <property type="entry name" value="CYSTEINE_SWITCH"/>
    <property type="match status" value="1"/>
</dbReference>
<dbReference type="SMART" id="SM00235">
    <property type="entry name" value="ZnMc"/>
    <property type="match status" value="1"/>
</dbReference>
<accession>A0A672TLZ2</accession>
<evidence type="ECO:0000313" key="19">
    <source>
        <dbReference type="Proteomes" id="UP000472266"/>
    </source>
</evidence>
<organism evidence="18 19">
    <name type="scientific">Strigops habroptila</name>
    <name type="common">Kakapo</name>
    <dbReference type="NCBI Taxonomy" id="2489341"/>
    <lineage>
        <taxon>Eukaryota</taxon>
        <taxon>Metazoa</taxon>
        <taxon>Chordata</taxon>
        <taxon>Craniata</taxon>
        <taxon>Vertebrata</taxon>
        <taxon>Euteleostomi</taxon>
        <taxon>Archelosauria</taxon>
        <taxon>Archosauria</taxon>
        <taxon>Dinosauria</taxon>
        <taxon>Saurischia</taxon>
        <taxon>Theropoda</taxon>
        <taxon>Coelurosauria</taxon>
        <taxon>Aves</taxon>
        <taxon>Neognathae</taxon>
        <taxon>Neoaves</taxon>
        <taxon>Telluraves</taxon>
        <taxon>Australaves</taxon>
        <taxon>Psittaciformes</taxon>
        <taxon>Psittacidae</taxon>
        <taxon>Strigops</taxon>
    </lineage>
</organism>
<feature type="region of interest" description="Disordered" evidence="16">
    <location>
        <begin position="1"/>
        <end position="23"/>
    </location>
</feature>
<keyword evidence="11" id="KW-0482">Metalloprotease</keyword>
<dbReference type="SUPFAM" id="SSF55486">
    <property type="entry name" value="Metalloproteases ('zincins'), catalytic domain"/>
    <property type="match status" value="1"/>
</dbReference>
<evidence type="ECO:0000256" key="5">
    <source>
        <dbReference type="ARBA" id="ARBA00022670"/>
    </source>
</evidence>
<feature type="binding site" evidence="14">
    <location>
        <position position="177"/>
    </location>
    <ligand>
        <name>Zn(2+)</name>
        <dbReference type="ChEBI" id="CHEBI:29105"/>
        <label>1</label>
    </ligand>
</feature>
<gene>
    <name evidence="18" type="primary">LOC115603822</name>
</gene>
<feature type="binding site" evidence="14">
    <location>
        <position position="207"/>
    </location>
    <ligand>
        <name>Ca(2+)</name>
        <dbReference type="ChEBI" id="CHEBI:29108"/>
        <label>3</label>
    </ligand>
</feature>
<feature type="short sequence motif" description="Cysteine switch" evidence="15">
    <location>
        <begin position="99"/>
        <end position="106"/>
    </location>
</feature>
<dbReference type="PANTHER" id="PTHR10201:SF267">
    <property type="entry name" value="MACROPHAGE METALLOELASTASE"/>
    <property type="match status" value="1"/>
</dbReference>
<evidence type="ECO:0000256" key="15">
    <source>
        <dbReference type="PIRSR" id="PIRSR621190-5"/>
    </source>
</evidence>
<dbReference type="PANTHER" id="PTHR10201">
    <property type="entry name" value="MATRIX METALLOPROTEINASE"/>
    <property type="match status" value="1"/>
</dbReference>
<reference evidence="18 19" key="1">
    <citation type="submission" date="2019-11" db="EMBL/GenBank/DDBJ databases">
        <title>Strigops habroptila (kakapo) genome, bStrHab1, primary haplotype, v2.</title>
        <authorList>
            <person name="Jarvis E.D."/>
            <person name="Howard J."/>
            <person name="Rhie A."/>
            <person name="Phillippy A."/>
            <person name="Korlach J."/>
            <person name="Digby A."/>
            <person name="Iorns D."/>
            <person name="Eason D."/>
            <person name="Robertson B."/>
            <person name="Raemaekers T."/>
            <person name="Howe K."/>
            <person name="Lewin H."/>
            <person name="Damas J."/>
            <person name="Hastie A."/>
            <person name="Tracey A."/>
            <person name="Chow W."/>
            <person name="Fedrigo O."/>
        </authorList>
    </citation>
    <scope>NUCLEOTIDE SEQUENCE [LARGE SCALE GENOMIC DNA]</scope>
</reference>
<evidence type="ECO:0000256" key="11">
    <source>
        <dbReference type="ARBA" id="ARBA00023049"/>
    </source>
</evidence>
<reference evidence="18" key="2">
    <citation type="submission" date="2025-08" db="UniProtKB">
        <authorList>
            <consortium name="Ensembl"/>
        </authorList>
    </citation>
    <scope>IDENTIFICATION</scope>
</reference>
<dbReference type="GO" id="GO:0031012">
    <property type="term" value="C:extracellular matrix"/>
    <property type="evidence" value="ECO:0007669"/>
    <property type="project" value="InterPro"/>
</dbReference>
<feature type="binding site" evidence="14">
    <location>
        <position position="185"/>
    </location>
    <ligand>
        <name>Ca(2+)</name>
        <dbReference type="ChEBI" id="CHEBI:29108"/>
        <label>3</label>
    </ligand>
</feature>
<evidence type="ECO:0000256" key="3">
    <source>
        <dbReference type="ARBA" id="ARBA00022525"/>
    </source>
</evidence>
<evidence type="ECO:0000256" key="1">
    <source>
        <dbReference type="ARBA" id="ARBA00004498"/>
    </source>
</evidence>
<feature type="binding site" evidence="14">
    <location>
        <position position="184"/>
    </location>
    <ligand>
        <name>Ca(2+)</name>
        <dbReference type="ChEBI" id="CHEBI:29108"/>
        <label>3</label>
    </ligand>
</feature>
<dbReference type="InterPro" id="IPR006026">
    <property type="entry name" value="Peptidase_Metallo"/>
</dbReference>
<dbReference type="InterPro" id="IPR002477">
    <property type="entry name" value="Peptidoglycan-bd-like"/>
</dbReference>
<dbReference type="GeneTree" id="ENSGT00940000165562"/>
<comment type="cofactor">
    <cofactor evidence="14">
        <name>Zn(2+)</name>
        <dbReference type="ChEBI" id="CHEBI:29105"/>
    </cofactor>
    <text evidence="14">Binds 2 Zn(2+) ions per subunit.</text>
</comment>
<feature type="domain" description="Peptidase metallopeptidase" evidence="17">
    <location>
        <begin position="114"/>
        <end position="275"/>
    </location>
</feature>
<comment type="similarity">
    <text evidence="2">Belongs to the peptidase M10A family.</text>
</comment>
<feature type="binding site" evidence="14">
    <location>
        <position position="179"/>
    </location>
    <ligand>
        <name>Zn(2+)</name>
        <dbReference type="ChEBI" id="CHEBI:29105"/>
        <label>1</label>
    </ligand>
</feature>
<feature type="binding site" evidence="14">
    <location>
        <position position="167"/>
    </location>
    <ligand>
        <name>Ca(2+)</name>
        <dbReference type="ChEBI" id="CHEBI:29108"/>
        <label>2</label>
    </ligand>
</feature>
<feature type="binding site" evidence="14">
    <location>
        <position position="203"/>
    </location>
    <ligand>
        <name>Ca(2+)</name>
        <dbReference type="ChEBI" id="CHEBI:29108"/>
        <label>2</label>
    </ligand>
</feature>
<evidence type="ECO:0000256" key="2">
    <source>
        <dbReference type="ARBA" id="ARBA00010370"/>
    </source>
</evidence>
<proteinExistence type="inferred from homology"/>
<dbReference type="Pfam" id="PF01471">
    <property type="entry name" value="PG_binding_1"/>
    <property type="match status" value="1"/>
</dbReference>
<feature type="binding site" evidence="14">
    <location>
        <position position="205"/>
    </location>
    <ligand>
        <name>Zn(2+)</name>
        <dbReference type="ChEBI" id="CHEBI:29105"/>
        <label>1</label>
    </ligand>
</feature>
<evidence type="ECO:0000256" key="12">
    <source>
        <dbReference type="ARBA" id="ARBA00023145"/>
    </source>
</evidence>
<dbReference type="AlphaFoldDB" id="A0A672TLZ2"/>
<feature type="binding site" evidence="14">
    <location>
        <position position="229"/>
    </location>
    <ligand>
        <name>Zn(2+)</name>
        <dbReference type="ChEBI" id="CHEBI:29105"/>
        <label>2</label>
        <note>catalytic</note>
    </ligand>
</feature>
<protein>
    <recommendedName>
        <fullName evidence="17">Peptidase metallopeptidase domain-containing protein</fullName>
    </recommendedName>
</protein>
<dbReference type="Proteomes" id="UP000472266">
    <property type="component" value="Chromosome 2"/>
</dbReference>
<feature type="binding site" evidence="14">
    <location>
        <position position="247"/>
    </location>
    <ligand>
        <name>Zn(2+)</name>
        <dbReference type="ChEBI" id="CHEBI:29105"/>
        <label>2</label>
        <note>catalytic</note>
    </ligand>
</feature>
<dbReference type="GO" id="GO:0030574">
    <property type="term" value="P:collagen catabolic process"/>
    <property type="evidence" value="ECO:0007669"/>
    <property type="project" value="TreeGrafter"/>
</dbReference>
<keyword evidence="3" id="KW-0964">Secreted</keyword>
<keyword evidence="10 14" id="KW-0106">Calcium</keyword>
<keyword evidence="8" id="KW-0378">Hydrolase</keyword>
<keyword evidence="5" id="KW-0645">Protease</keyword>
<feature type="binding site" evidence="14">
    <location>
        <position position="201"/>
    </location>
    <ligand>
        <name>Ca(2+)</name>
        <dbReference type="ChEBI" id="CHEBI:29108"/>
        <label>2</label>
    </ligand>
</feature>
<dbReference type="Pfam" id="PF00413">
    <property type="entry name" value="Peptidase_M10"/>
    <property type="match status" value="1"/>
</dbReference>
<keyword evidence="9 14" id="KW-0862">Zinc</keyword>
<keyword evidence="6 14" id="KW-0479">Metal-binding</keyword>
<reference evidence="18" key="3">
    <citation type="submission" date="2025-09" db="UniProtKB">
        <authorList>
            <consortium name="Ensembl"/>
        </authorList>
    </citation>
    <scope>IDENTIFICATION</scope>
</reference>
<feature type="binding site" evidence="14">
    <location>
        <position position="239"/>
    </location>
    <ligand>
        <name>Zn(2+)</name>
        <dbReference type="ChEBI" id="CHEBI:29105"/>
        <label>2</label>
        <note>catalytic</note>
    </ligand>
</feature>
<evidence type="ECO:0000256" key="13">
    <source>
        <dbReference type="PIRSR" id="PIRSR621190-1"/>
    </source>
</evidence>